<dbReference type="FunFam" id="3.40.50.300:FF:000011">
    <property type="entry name" value="Putative ABC transporter ATP-binding component"/>
    <property type="match status" value="1"/>
</dbReference>
<proteinExistence type="inferred from homology"/>
<dbReference type="InterPro" id="IPR017871">
    <property type="entry name" value="ABC_transporter-like_CS"/>
</dbReference>
<dbReference type="PROSITE" id="PS00211">
    <property type="entry name" value="ABC_TRANSPORTER_1"/>
    <property type="match status" value="1"/>
</dbReference>
<comment type="caution">
    <text evidence="11">Lacks conserved residue(s) required for the propagation of feature annotation.</text>
</comment>
<evidence type="ECO:0000313" key="13">
    <source>
        <dbReference type="EMBL" id="BBM82855.1"/>
    </source>
</evidence>
<dbReference type="GO" id="GO:0043022">
    <property type="term" value="F:ribosome binding"/>
    <property type="evidence" value="ECO:0007669"/>
    <property type="project" value="UniProtKB-UniRule"/>
</dbReference>
<dbReference type="RefSeq" id="WP_151967082.1">
    <property type="nucleotide sequence ID" value="NZ_AP019860.1"/>
</dbReference>
<dbReference type="Proteomes" id="UP000326354">
    <property type="component" value="Chromosome"/>
</dbReference>
<dbReference type="EMBL" id="AP019860">
    <property type="protein sequence ID" value="BBM82855.1"/>
    <property type="molecule type" value="Genomic_DNA"/>
</dbReference>
<keyword evidence="5 11" id="KW-0378">Hydrolase</keyword>
<evidence type="ECO:0000256" key="11">
    <source>
        <dbReference type="HAMAP-Rule" id="MF_00848"/>
    </source>
</evidence>
<dbReference type="FunFam" id="3.40.50.300:FF:000309">
    <property type="entry name" value="ABC transporter ATP-binding protein"/>
    <property type="match status" value="1"/>
</dbReference>
<keyword evidence="2 11" id="KW-0677">Repeat</keyword>
<dbReference type="HAMAP" id="MF_00848">
    <property type="entry name" value="Uup"/>
    <property type="match status" value="1"/>
</dbReference>
<dbReference type="SUPFAM" id="SSF52540">
    <property type="entry name" value="P-loop containing nucleoside triphosphate hydrolases"/>
    <property type="match status" value="2"/>
</dbReference>
<comment type="catalytic activity">
    <reaction evidence="9 11">
        <text>ATP + H2O = ADP + phosphate + H(+)</text>
        <dbReference type="Rhea" id="RHEA:13065"/>
        <dbReference type="ChEBI" id="CHEBI:15377"/>
        <dbReference type="ChEBI" id="CHEBI:15378"/>
        <dbReference type="ChEBI" id="CHEBI:30616"/>
        <dbReference type="ChEBI" id="CHEBI:43474"/>
        <dbReference type="ChEBI" id="CHEBI:456216"/>
    </reaction>
</comment>
<dbReference type="InterPro" id="IPR003593">
    <property type="entry name" value="AAA+_ATPase"/>
</dbReference>
<dbReference type="CDD" id="cd03221">
    <property type="entry name" value="ABCF_EF-3"/>
    <property type="match status" value="2"/>
</dbReference>
<dbReference type="PANTHER" id="PTHR42855">
    <property type="entry name" value="ABC TRANSPORTER ATP-BINDING SUBUNIT"/>
    <property type="match status" value="1"/>
</dbReference>
<gene>
    <name evidence="11" type="primary">uup</name>
    <name evidence="13" type="ORF">UABAM_01198</name>
</gene>
<dbReference type="GO" id="GO:0006281">
    <property type="term" value="P:DNA repair"/>
    <property type="evidence" value="ECO:0007669"/>
    <property type="project" value="UniProtKB-KW"/>
</dbReference>
<dbReference type="GO" id="GO:0016887">
    <property type="term" value="F:ATP hydrolysis activity"/>
    <property type="evidence" value="ECO:0007669"/>
    <property type="project" value="UniProtKB-UniRule"/>
</dbReference>
<dbReference type="AlphaFoldDB" id="A0A5S9ILN2"/>
<evidence type="ECO:0000256" key="6">
    <source>
        <dbReference type="ARBA" id="ARBA00022840"/>
    </source>
</evidence>
<dbReference type="InterPro" id="IPR032781">
    <property type="entry name" value="ABC_tran_Xtn"/>
</dbReference>
<dbReference type="Gene3D" id="1.10.287.380">
    <property type="entry name" value="Valyl-tRNA synthetase, C-terminal domain"/>
    <property type="match status" value="1"/>
</dbReference>
<keyword evidence="1 11" id="KW-0963">Cytoplasm</keyword>
<protein>
    <recommendedName>
        <fullName evidence="11">ATP-binding protein Uup</fullName>
        <ecNumber evidence="11">3.6.1.-</ecNumber>
    </recommendedName>
</protein>
<dbReference type="SMART" id="SM00382">
    <property type="entry name" value="AAA"/>
    <property type="match status" value="2"/>
</dbReference>
<dbReference type="Pfam" id="PF16326">
    <property type="entry name" value="ABC_tran_CTD"/>
    <property type="match status" value="1"/>
</dbReference>
<dbReference type="Pfam" id="PF00005">
    <property type="entry name" value="ABC_tran"/>
    <property type="match status" value="2"/>
</dbReference>
<evidence type="ECO:0000256" key="4">
    <source>
        <dbReference type="ARBA" id="ARBA00022763"/>
    </source>
</evidence>
<evidence type="ECO:0000259" key="12">
    <source>
        <dbReference type="PROSITE" id="PS50893"/>
    </source>
</evidence>
<dbReference type="InterPro" id="IPR037118">
    <property type="entry name" value="Val-tRNA_synth_C_sf"/>
</dbReference>
<evidence type="ECO:0000313" key="14">
    <source>
        <dbReference type="Proteomes" id="UP000326354"/>
    </source>
</evidence>
<dbReference type="GO" id="GO:0005737">
    <property type="term" value="C:cytoplasm"/>
    <property type="evidence" value="ECO:0007669"/>
    <property type="project" value="UniProtKB-SubCell"/>
</dbReference>
<dbReference type="InterPro" id="IPR051309">
    <property type="entry name" value="ABCF_ATPase"/>
</dbReference>
<reference evidence="13 14" key="1">
    <citation type="submission" date="2019-08" db="EMBL/GenBank/DDBJ databases">
        <title>Complete genome sequence of Candidatus Uab amorphum.</title>
        <authorList>
            <person name="Shiratori T."/>
            <person name="Suzuki S."/>
            <person name="Kakizawa Y."/>
            <person name="Ishida K."/>
        </authorList>
    </citation>
    <scope>NUCLEOTIDE SEQUENCE [LARGE SCALE GENOMIC DNA]</scope>
    <source>
        <strain evidence="13 14">SRT547</strain>
    </source>
</reference>
<comment type="similarity">
    <text evidence="10 11">Belongs to the ABC transporter superfamily. ABCF family. Uup subfamily.</text>
</comment>
<feature type="coiled-coil region" evidence="11">
    <location>
        <begin position="551"/>
        <end position="612"/>
    </location>
</feature>
<comment type="function">
    <text evidence="11">Probably plays a role in ribosome assembly or function. May be involved in resolution of branched DNA intermediates that result from template switching in postreplication gaps. Binds DNA and has ATPase activity.</text>
</comment>
<evidence type="ECO:0000256" key="9">
    <source>
        <dbReference type="ARBA" id="ARBA00049360"/>
    </source>
</evidence>
<evidence type="ECO:0000256" key="10">
    <source>
        <dbReference type="ARBA" id="ARBA00061478"/>
    </source>
</evidence>
<dbReference type="InterPro" id="IPR027417">
    <property type="entry name" value="P-loop_NTPase"/>
</dbReference>
<keyword evidence="3 11" id="KW-0547">Nucleotide-binding</keyword>
<evidence type="ECO:0000256" key="5">
    <source>
        <dbReference type="ARBA" id="ARBA00022801"/>
    </source>
</evidence>
<keyword evidence="6 11" id="KW-0067">ATP-binding</keyword>
<dbReference type="GO" id="GO:0003677">
    <property type="term" value="F:DNA binding"/>
    <property type="evidence" value="ECO:0007669"/>
    <property type="project" value="UniProtKB-UniRule"/>
</dbReference>
<keyword evidence="14" id="KW-1185">Reference proteome</keyword>
<sequence>MIYINMQDVTLGFGGHPILENAHLQIHDNEKVAVIGRNGQGKSTLLKLLCGEITPEAGEIQKNQGLKIAYLGQEVPQDMSGVVFDILVQGLGDLGEAIVEYNAVSQKLAEESSDALLQKLEDAQKKLDDNGGWEQIQNVEEIISHLQLDSSEKFENLSAGKKRRVLLGKALVKKPDLLLLDEPTNHLDIPSISWLEEFFGRYSSSILFVTHDRRFLQKIATRIVELSAGALTSWDCDYETFLTRREDLLRAQEKEQQLFDKRLAEEEVWIRKGILARRTRNQGRVRRLKEMRDLYRERRKKMGNVKMGAQHAEKSGNLVVRAQNISFSYGNVPIINDLSLTIMRGDKVGIIGENGTGKTTLLKILLGELQAQKGDVHLGTNLQIAYFDQLRNLLDREKSVYENIGEGNDHVVINGRKKHVMGYLQDFLFSTKDANNPVWTLSGGEQNRLLLAKLFLRPSNVLVLDEPTNDLDIETLDLLEQLIIDYPGTVFLVSHDRVFLNNVVTNSIVFENDEINEYAGGYDDWLMQRPEVVKEKKQVTYSKPQREKKLSHKEKRELEQLPLKIEELEERQQKLYAESSDPQFYQKDKEEIATVQKELQEIGEELEKCYARWEELEELA</sequence>
<feature type="binding site" evidence="11">
    <location>
        <begin position="352"/>
        <end position="359"/>
    </location>
    <ligand>
        <name>ATP</name>
        <dbReference type="ChEBI" id="CHEBI:30616"/>
        <label>2</label>
    </ligand>
</feature>
<dbReference type="Gene3D" id="3.40.50.300">
    <property type="entry name" value="P-loop containing nucleotide triphosphate hydrolases"/>
    <property type="match status" value="2"/>
</dbReference>
<keyword evidence="8 11" id="KW-0234">DNA repair</keyword>
<keyword evidence="4 11" id="KW-0227">DNA damage</keyword>
<evidence type="ECO:0000256" key="3">
    <source>
        <dbReference type="ARBA" id="ARBA00022741"/>
    </source>
</evidence>
<organism evidence="13 14">
    <name type="scientific">Uabimicrobium amorphum</name>
    <dbReference type="NCBI Taxonomy" id="2596890"/>
    <lineage>
        <taxon>Bacteria</taxon>
        <taxon>Pseudomonadati</taxon>
        <taxon>Planctomycetota</taxon>
        <taxon>Candidatus Uabimicrobiia</taxon>
        <taxon>Candidatus Uabimicrobiales</taxon>
        <taxon>Candidatus Uabimicrobiaceae</taxon>
        <taxon>Candidatus Uabimicrobium</taxon>
    </lineage>
</organism>
<dbReference type="InterPro" id="IPR003439">
    <property type="entry name" value="ABC_transporter-like_ATP-bd"/>
</dbReference>
<dbReference type="EC" id="3.6.1.-" evidence="11"/>
<dbReference type="GO" id="GO:0005524">
    <property type="term" value="F:ATP binding"/>
    <property type="evidence" value="ECO:0007669"/>
    <property type="project" value="UniProtKB-UniRule"/>
</dbReference>
<evidence type="ECO:0000256" key="1">
    <source>
        <dbReference type="ARBA" id="ARBA00022490"/>
    </source>
</evidence>
<comment type="subcellular location">
    <subcellularLocation>
        <location evidence="11">Cytoplasm</location>
    </subcellularLocation>
    <text evidence="11">Associates with ribosomes.</text>
</comment>
<dbReference type="PANTHER" id="PTHR42855:SF1">
    <property type="entry name" value="ABC TRANSPORTER DOMAIN-CONTAINING PROTEIN"/>
    <property type="match status" value="1"/>
</dbReference>
<dbReference type="PROSITE" id="PS50893">
    <property type="entry name" value="ABC_TRANSPORTER_2"/>
    <property type="match status" value="2"/>
</dbReference>
<dbReference type="InterPro" id="IPR043686">
    <property type="entry name" value="Uup"/>
</dbReference>
<evidence type="ECO:0000256" key="2">
    <source>
        <dbReference type="ARBA" id="ARBA00022737"/>
    </source>
</evidence>
<dbReference type="Pfam" id="PF12848">
    <property type="entry name" value="ABC_tran_Xtn"/>
    <property type="match status" value="1"/>
</dbReference>
<feature type="domain" description="ABC transporter" evidence="12">
    <location>
        <begin position="4"/>
        <end position="253"/>
    </location>
</feature>
<evidence type="ECO:0000256" key="7">
    <source>
        <dbReference type="ARBA" id="ARBA00023125"/>
    </source>
</evidence>
<feature type="domain" description="ABC transporter" evidence="12">
    <location>
        <begin position="320"/>
        <end position="537"/>
    </location>
</feature>
<name>A0A5S9ILN2_UABAM</name>
<keyword evidence="7 11" id="KW-0238">DNA-binding</keyword>
<dbReference type="KEGG" id="uam:UABAM_01198"/>
<dbReference type="OrthoDB" id="9760950at2"/>
<accession>A0A5S9ILN2</accession>
<keyword evidence="11" id="KW-0175">Coiled coil</keyword>
<dbReference type="InterPro" id="IPR032524">
    <property type="entry name" value="ABC_tran_C"/>
</dbReference>
<evidence type="ECO:0000256" key="8">
    <source>
        <dbReference type="ARBA" id="ARBA00023204"/>
    </source>
</evidence>